<keyword evidence="1" id="KW-0812">Transmembrane</keyword>
<evidence type="ECO:0000313" key="2">
    <source>
        <dbReference type="EMBL" id="MFL4469842.1"/>
    </source>
</evidence>
<comment type="caution">
    <text evidence="2">The sequence shown here is derived from an EMBL/GenBank/DDBJ whole genome shotgun (WGS) entry which is preliminary data.</text>
</comment>
<evidence type="ECO:0000256" key="1">
    <source>
        <dbReference type="SAM" id="Phobius"/>
    </source>
</evidence>
<keyword evidence="1" id="KW-1133">Transmembrane helix</keyword>
<dbReference type="EMBL" id="JBHDIY010000002">
    <property type="protein sequence ID" value="MFL4469842.1"/>
    <property type="molecule type" value="Genomic_DNA"/>
</dbReference>
<organism evidence="2 3">
    <name type="scientific">Tateyamaria armeniaca</name>
    <dbReference type="NCBI Taxonomy" id="2518930"/>
    <lineage>
        <taxon>Bacteria</taxon>
        <taxon>Pseudomonadati</taxon>
        <taxon>Pseudomonadota</taxon>
        <taxon>Alphaproteobacteria</taxon>
        <taxon>Rhodobacterales</taxon>
        <taxon>Roseobacteraceae</taxon>
        <taxon>Tateyamaria</taxon>
    </lineage>
</organism>
<proteinExistence type="predicted"/>
<reference evidence="2 3" key="1">
    <citation type="submission" date="2024-08" db="EMBL/GenBank/DDBJ databases">
        <title>Tateyamaria sp. nov., isolated from marine algae.</title>
        <authorList>
            <person name="Choi B.J."/>
            <person name="Kim J.M."/>
            <person name="Lee J.K."/>
            <person name="Choi D.G."/>
            <person name="Bayburt H."/>
            <person name="Baek J.H."/>
            <person name="Han D.M."/>
            <person name="Jeon C.O."/>
        </authorList>
    </citation>
    <scope>NUCLEOTIDE SEQUENCE [LARGE SCALE GENOMIC DNA]</scope>
    <source>
        <strain evidence="2 3">KMU-156</strain>
    </source>
</reference>
<sequence length="162" mass="17660">METTVLAAQTLCTSLIAAWLTLGVRDNVLYPSVNETYTAEVMEMARLKAEYPEAYAPIAHRAITNRRTQQFAFRLVVTAESVAALILWIGVVALIMGLAGAASADTGRSIAMIGTMLFTAVWAGFLIVGNHFCYWFCHEGAQNTHYQMTLWGIGTLILLAVG</sequence>
<feature type="transmembrane region" description="Helical" evidence="1">
    <location>
        <begin position="82"/>
        <end position="103"/>
    </location>
</feature>
<dbReference type="Pfam" id="PF09933">
    <property type="entry name" value="DUF2165"/>
    <property type="match status" value="1"/>
</dbReference>
<gene>
    <name evidence="2" type="ORF">ACERZ8_08185</name>
</gene>
<dbReference type="Proteomes" id="UP001627408">
    <property type="component" value="Unassembled WGS sequence"/>
</dbReference>
<feature type="transmembrane region" description="Helical" evidence="1">
    <location>
        <begin position="110"/>
        <end position="132"/>
    </location>
</feature>
<dbReference type="RefSeq" id="WP_407591742.1">
    <property type="nucleotide sequence ID" value="NZ_JBHDIY010000002.1"/>
</dbReference>
<protein>
    <submittedName>
        <fullName evidence="2">DUF2165 domain-containing protein</fullName>
    </submittedName>
</protein>
<accession>A0ABW8UW00</accession>
<evidence type="ECO:0000313" key="3">
    <source>
        <dbReference type="Proteomes" id="UP001627408"/>
    </source>
</evidence>
<keyword evidence="1" id="KW-0472">Membrane</keyword>
<keyword evidence="3" id="KW-1185">Reference proteome</keyword>
<name>A0ABW8UW00_9RHOB</name>
<dbReference type="InterPro" id="IPR018681">
    <property type="entry name" value="DUF2165_transmembrane"/>
</dbReference>